<keyword evidence="2" id="KW-1185">Reference proteome</keyword>
<dbReference type="RefSeq" id="WP_143073105.1">
    <property type="nucleotide sequence ID" value="NZ_BNAN01000001.1"/>
</dbReference>
<sequence>MTITSAPAPLMTLADVAALAQVQRPVVSMWRRRKAESAQPFPAPAVLEEGREYFDQASVVEWLLATALGNNPAVAEDAAMFVALDALGSAERPTALAGLTSLLAVKALTGEELSARSAAELLELADDVDPADAFVYSEIDALGESAPDWAARADAMAAAAYTPSAALAALDAMRVRLGMHVAGATALDARAADFVARIVATVLGVEGPAAIVAATGATSTLGRARARFLEGAEPEVLLPLARSAAGRHAHRLLAGAGWSTRVVGGDLLEQVPTGSVLYAQFPSPELVDASDAQVLEAVEELALSMRDEDRAVVVAPASGLVQATTPALAQARAAVLRTGRVRAVLLLPAGCWPAHPRQRLAIWVLGSAHPGVPVERRWVTVAEPDSAALDEPRVEDVVTDVLAALGDERAVRAHAFRYARVVGTSDLVATRGDLVGPPDVTRARAQIDSVAAALRVEEAAARVSVPVVPFGVEVEHHEPGPRPTTTLGALVRDKAVRRVAGSRIAAEDIEDGGSGAVVLGVAELMGDSPRGARTVDRLTLAGSYPSSRYTQPGDVVFCTSPTPRAFVDTDGVCVVASPARVLRLTESAPAGLLPEVLAQAIRAAPPGEPWRSWRVPLVPDAQAPVLQDALERSAQVRADLQARLAALDDATTTLTDAVACGALALTSARADVSTEKEG</sequence>
<dbReference type="Proteomes" id="UP000198520">
    <property type="component" value="Unassembled WGS sequence"/>
</dbReference>
<evidence type="ECO:0000313" key="2">
    <source>
        <dbReference type="Proteomes" id="UP000198520"/>
    </source>
</evidence>
<dbReference type="EMBL" id="FONZ01000001">
    <property type="protein sequence ID" value="SFE74356.1"/>
    <property type="molecule type" value="Genomic_DNA"/>
</dbReference>
<accession>A0A1I2D1F4</accession>
<organism evidence="1 2">
    <name type="scientific">Flavimobilis marinus</name>
    <dbReference type="NCBI Taxonomy" id="285351"/>
    <lineage>
        <taxon>Bacteria</taxon>
        <taxon>Bacillati</taxon>
        <taxon>Actinomycetota</taxon>
        <taxon>Actinomycetes</taxon>
        <taxon>Micrococcales</taxon>
        <taxon>Jonesiaceae</taxon>
        <taxon>Flavimobilis</taxon>
    </lineage>
</organism>
<protein>
    <recommendedName>
        <fullName evidence="3">N-6 DNA Methylase</fullName>
    </recommendedName>
</protein>
<dbReference type="OrthoDB" id="9784823at2"/>
<reference evidence="2" key="1">
    <citation type="submission" date="2016-10" db="EMBL/GenBank/DDBJ databases">
        <authorList>
            <person name="Varghese N."/>
            <person name="Submissions S."/>
        </authorList>
    </citation>
    <scope>NUCLEOTIDE SEQUENCE [LARGE SCALE GENOMIC DNA]</scope>
    <source>
        <strain evidence="2">DSM 19083</strain>
    </source>
</reference>
<evidence type="ECO:0008006" key="3">
    <source>
        <dbReference type="Google" id="ProtNLM"/>
    </source>
</evidence>
<gene>
    <name evidence="1" type="ORF">SAMN04488035_0356</name>
</gene>
<dbReference type="AlphaFoldDB" id="A0A1I2D1F4"/>
<name>A0A1I2D1F4_9MICO</name>
<evidence type="ECO:0000313" key="1">
    <source>
        <dbReference type="EMBL" id="SFE74356.1"/>
    </source>
</evidence>
<proteinExistence type="predicted"/>
<dbReference type="STRING" id="285351.SAMN04488035_0356"/>